<evidence type="ECO:0000256" key="6">
    <source>
        <dbReference type="RuleBase" id="RU364052"/>
    </source>
</evidence>
<dbReference type="PANTHER" id="PTHR42923:SF3">
    <property type="entry name" value="PROTOPORPHYRINOGEN OXIDASE"/>
    <property type="match status" value="1"/>
</dbReference>
<evidence type="ECO:0000313" key="9">
    <source>
        <dbReference type="Proteomes" id="UP000593892"/>
    </source>
</evidence>
<dbReference type="InterPro" id="IPR050464">
    <property type="entry name" value="Zeta_carotene_desat/Oxidored"/>
</dbReference>
<reference evidence="8 9" key="1">
    <citation type="submission" date="2020-10" db="EMBL/GenBank/DDBJ databases">
        <title>Complete genome sequence of Paludibaculum fermentans P105T, a facultatively anaerobic acidobacterium capable of dissimilatory Fe(III) reduction.</title>
        <authorList>
            <person name="Dedysh S.N."/>
            <person name="Beletsky A.V."/>
            <person name="Kulichevskaya I.S."/>
            <person name="Mardanov A.V."/>
            <person name="Ravin N.V."/>
        </authorList>
    </citation>
    <scope>NUCLEOTIDE SEQUENCE [LARGE SCALE GENOMIC DNA]</scope>
    <source>
        <strain evidence="8 9">P105</strain>
    </source>
</reference>
<dbReference type="KEGG" id="pfer:IRI77_24555"/>
<evidence type="ECO:0000313" key="8">
    <source>
        <dbReference type="EMBL" id="QOY85969.1"/>
    </source>
</evidence>
<evidence type="ECO:0000256" key="4">
    <source>
        <dbReference type="ARBA" id="ARBA00023002"/>
    </source>
</evidence>
<keyword evidence="6" id="KW-0963">Cytoplasm</keyword>
<dbReference type="GO" id="GO:0004729">
    <property type="term" value="F:oxygen-dependent protoporphyrinogen oxidase activity"/>
    <property type="evidence" value="ECO:0007669"/>
    <property type="project" value="UniProtKB-UniRule"/>
</dbReference>
<evidence type="ECO:0000256" key="1">
    <source>
        <dbReference type="ARBA" id="ARBA00001974"/>
    </source>
</evidence>
<sequence>MRTVIIGGGITGLSAAYELVKAGRRPTIVEQQPHLGGVIQTDTVEGCVLEGGPDSFLSAKPAANELIREVGLGDQLISSNDASRVTYLVKNGRLMAMPDGLMMMVPTKILPVAVSPLLSWGTKIRMGLEYFRKPPAQPLPDRTVEDFIRDHYGQETVDYLAEPLLSGVYGGSVARLSVGSVLTRFVELENRYGSLTRGVLESRKKAPKASKPAPLFQTLKGGLAQLTNELERRIEGQCDVITGRAEGVEKTETGYRIRVNGAAVESEGLIMACPAWQAGVLLRDVQQRLAQLLEGIEYSSSVTLALGYRRADCGPIPPGFGFLIPSKERKTLVACTFVGAKFPFRVPDSHVVLRCFLGGAGHEEILDRGDDDIVATVRAELKQLLGWDTKPAFVRIRRWRKSMAQYTVGHAARVQEMRGLLRGLNGLHLAGNAYEGIGIPDCVRTGRAAAQALVRTA</sequence>
<dbReference type="GO" id="GO:0006783">
    <property type="term" value="P:heme biosynthetic process"/>
    <property type="evidence" value="ECO:0007669"/>
    <property type="project" value="UniProtKB-UniRule"/>
</dbReference>
<dbReference type="EMBL" id="CP063849">
    <property type="protein sequence ID" value="QOY85969.1"/>
    <property type="molecule type" value="Genomic_DNA"/>
</dbReference>
<accession>A0A7S7NLV6</accession>
<comment type="subcellular location">
    <subcellularLocation>
        <location evidence="6">Cytoplasm</location>
    </subcellularLocation>
</comment>
<dbReference type="Gene3D" id="1.10.3110.10">
    <property type="entry name" value="protoporphyrinogen ix oxidase, domain 3"/>
    <property type="match status" value="1"/>
</dbReference>
<keyword evidence="3 6" id="KW-0274">FAD</keyword>
<feature type="domain" description="Amine oxidase" evidence="7">
    <location>
        <begin position="10"/>
        <end position="453"/>
    </location>
</feature>
<keyword evidence="5 6" id="KW-0350">Heme biosynthesis</keyword>
<dbReference type="SUPFAM" id="SSF54373">
    <property type="entry name" value="FAD-linked reductases, C-terminal domain"/>
    <property type="match status" value="1"/>
</dbReference>
<comment type="function">
    <text evidence="6">Involved in coproporphyrin-dependent heme b biosynthesis. Catalyzes the oxidation of coproporphyrinogen III to coproporphyrin III.</text>
</comment>
<comment type="pathway">
    <text evidence="6">Porphyrin-containing compound metabolism; protoheme biosynthesis.</text>
</comment>
<organism evidence="8 9">
    <name type="scientific">Paludibaculum fermentans</name>
    <dbReference type="NCBI Taxonomy" id="1473598"/>
    <lineage>
        <taxon>Bacteria</taxon>
        <taxon>Pseudomonadati</taxon>
        <taxon>Acidobacteriota</taxon>
        <taxon>Terriglobia</taxon>
        <taxon>Bryobacterales</taxon>
        <taxon>Bryobacteraceae</taxon>
        <taxon>Paludibaculum</taxon>
    </lineage>
</organism>
<dbReference type="RefSeq" id="WP_194447638.1">
    <property type="nucleotide sequence ID" value="NZ_CP063849.1"/>
</dbReference>
<dbReference type="Pfam" id="PF01593">
    <property type="entry name" value="Amino_oxidase"/>
    <property type="match status" value="1"/>
</dbReference>
<dbReference type="EC" id="1.3.3.15" evidence="6"/>
<dbReference type="InterPro" id="IPR004572">
    <property type="entry name" value="Protoporphyrinogen_oxidase"/>
</dbReference>
<keyword evidence="2 6" id="KW-0285">Flavoprotein</keyword>
<evidence type="ECO:0000256" key="3">
    <source>
        <dbReference type="ARBA" id="ARBA00022827"/>
    </source>
</evidence>
<dbReference type="AlphaFoldDB" id="A0A7S7NLV6"/>
<dbReference type="PANTHER" id="PTHR42923">
    <property type="entry name" value="PROTOPORPHYRINOGEN OXIDASE"/>
    <property type="match status" value="1"/>
</dbReference>
<dbReference type="Proteomes" id="UP000593892">
    <property type="component" value="Chromosome"/>
</dbReference>
<keyword evidence="4 6" id="KW-0560">Oxidoreductase</keyword>
<dbReference type="InterPro" id="IPR002937">
    <property type="entry name" value="Amino_oxidase"/>
</dbReference>
<dbReference type="Gene3D" id="3.50.50.60">
    <property type="entry name" value="FAD/NAD(P)-binding domain"/>
    <property type="match status" value="1"/>
</dbReference>
<comment type="catalytic activity">
    <reaction evidence="6">
        <text>coproporphyrinogen III + 3 O2 = coproporphyrin III + 3 H2O2</text>
        <dbReference type="Rhea" id="RHEA:43436"/>
        <dbReference type="ChEBI" id="CHEBI:15379"/>
        <dbReference type="ChEBI" id="CHEBI:16240"/>
        <dbReference type="ChEBI" id="CHEBI:57309"/>
        <dbReference type="ChEBI" id="CHEBI:131725"/>
        <dbReference type="EC" id="1.3.3.15"/>
    </reaction>
</comment>
<dbReference type="UniPathway" id="UPA00252"/>
<gene>
    <name evidence="8" type="primary">hemG</name>
    <name evidence="8" type="ORF">IRI77_24555</name>
</gene>
<evidence type="ECO:0000256" key="5">
    <source>
        <dbReference type="ARBA" id="ARBA00023133"/>
    </source>
</evidence>
<dbReference type="NCBIfam" id="TIGR00562">
    <property type="entry name" value="proto_IX_ox"/>
    <property type="match status" value="1"/>
</dbReference>
<name>A0A7S7NLV6_PALFE</name>
<keyword evidence="9" id="KW-1185">Reference proteome</keyword>
<comment type="cofactor">
    <cofactor evidence="1 6">
        <name>FAD</name>
        <dbReference type="ChEBI" id="CHEBI:57692"/>
    </cofactor>
</comment>
<evidence type="ECO:0000259" key="7">
    <source>
        <dbReference type="Pfam" id="PF01593"/>
    </source>
</evidence>
<dbReference type="InterPro" id="IPR036188">
    <property type="entry name" value="FAD/NAD-bd_sf"/>
</dbReference>
<dbReference type="SUPFAM" id="SSF51905">
    <property type="entry name" value="FAD/NAD(P)-binding domain"/>
    <property type="match status" value="1"/>
</dbReference>
<evidence type="ECO:0000256" key="2">
    <source>
        <dbReference type="ARBA" id="ARBA00022630"/>
    </source>
</evidence>
<dbReference type="Gene3D" id="3.90.660.20">
    <property type="entry name" value="Protoporphyrinogen oxidase, mitochondrial, domain 2"/>
    <property type="match status" value="1"/>
</dbReference>
<comment type="similarity">
    <text evidence="6">Belongs to the protoporphyrinogen/coproporphyrinogen oxidase family. Coproporphyrinogen III oxidase subfamily.</text>
</comment>
<proteinExistence type="inferred from homology"/>
<dbReference type="GO" id="GO:0005737">
    <property type="term" value="C:cytoplasm"/>
    <property type="evidence" value="ECO:0007669"/>
    <property type="project" value="UniProtKB-SubCell"/>
</dbReference>
<protein>
    <recommendedName>
        <fullName evidence="6">Coproporphyrinogen III oxidase</fullName>
        <ecNumber evidence="6">1.3.3.15</ecNumber>
    </recommendedName>
</protein>